<dbReference type="PANTHER" id="PTHR30146:SF109">
    <property type="entry name" value="HTH-TYPE TRANSCRIPTIONAL REGULATOR GALS"/>
    <property type="match status" value="1"/>
</dbReference>
<gene>
    <name evidence="5" type="ORF">C8D82_10341</name>
</gene>
<feature type="domain" description="HTH lacI-type" evidence="4">
    <location>
        <begin position="1"/>
        <end position="55"/>
    </location>
</feature>
<dbReference type="Gene3D" id="3.40.50.2300">
    <property type="match status" value="2"/>
</dbReference>
<dbReference type="GO" id="GO:0003700">
    <property type="term" value="F:DNA-binding transcription factor activity"/>
    <property type="evidence" value="ECO:0007669"/>
    <property type="project" value="TreeGrafter"/>
</dbReference>
<organism evidence="5 6">
    <name type="scientific">Victivallis vadensis</name>
    <dbReference type="NCBI Taxonomy" id="172901"/>
    <lineage>
        <taxon>Bacteria</taxon>
        <taxon>Pseudomonadati</taxon>
        <taxon>Lentisphaerota</taxon>
        <taxon>Lentisphaeria</taxon>
        <taxon>Victivallales</taxon>
        <taxon>Victivallaceae</taxon>
        <taxon>Victivallis</taxon>
    </lineage>
</organism>
<keyword evidence="6" id="KW-1185">Reference proteome</keyword>
<dbReference type="Pfam" id="PF00356">
    <property type="entry name" value="LacI"/>
    <property type="match status" value="1"/>
</dbReference>
<dbReference type="EMBL" id="QEKH01000003">
    <property type="protein sequence ID" value="PVY45127.1"/>
    <property type="molecule type" value="Genomic_DNA"/>
</dbReference>
<comment type="caution">
    <text evidence="5">The sequence shown here is derived from an EMBL/GenBank/DDBJ whole genome shotgun (WGS) entry which is preliminary data.</text>
</comment>
<dbReference type="InterPro" id="IPR010982">
    <property type="entry name" value="Lambda_DNA-bd_dom_sf"/>
</dbReference>
<accession>A0A2U1B9C6</accession>
<evidence type="ECO:0000256" key="3">
    <source>
        <dbReference type="ARBA" id="ARBA00023163"/>
    </source>
</evidence>
<proteinExistence type="predicted"/>
<dbReference type="PROSITE" id="PS50932">
    <property type="entry name" value="HTH_LACI_2"/>
    <property type="match status" value="1"/>
</dbReference>
<dbReference type="CDD" id="cd06267">
    <property type="entry name" value="PBP1_LacI_sugar_binding-like"/>
    <property type="match status" value="1"/>
</dbReference>
<dbReference type="SMART" id="SM00354">
    <property type="entry name" value="HTH_LACI"/>
    <property type="match status" value="1"/>
</dbReference>
<reference evidence="5 6" key="1">
    <citation type="submission" date="2018-04" db="EMBL/GenBank/DDBJ databases">
        <title>Genomic Encyclopedia of Type Strains, Phase IV (KMG-IV): sequencing the most valuable type-strain genomes for metagenomic binning, comparative biology and taxonomic classification.</title>
        <authorList>
            <person name="Goeker M."/>
        </authorList>
    </citation>
    <scope>NUCLEOTIDE SEQUENCE [LARGE SCALE GENOMIC DNA]</scope>
    <source>
        <strain evidence="5 6">DSM 14823</strain>
    </source>
</reference>
<dbReference type="PANTHER" id="PTHR30146">
    <property type="entry name" value="LACI-RELATED TRANSCRIPTIONAL REPRESSOR"/>
    <property type="match status" value="1"/>
</dbReference>
<evidence type="ECO:0000313" key="6">
    <source>
        <dbReference type="Proteomes" id="UP000245959"/>
    </source>
</evidence>
<keyword evidence="1" id="KW-0805">Transcription regulation</keyword>
<dbReference type="AlphaFoldDB" id="A0A2U1B9C6"/>
<dbReference type="Pfam" id="PF13377">
    <property type="entry name" value="Peripla_BP_3"/>
    <property type="match status" value="1"/>
</dbReference>
<dbReference type="SUPFAM" id="SSF53822">
    <property type="entry name" value="Periplasmic binding protein-like I"/>
    <property type="match status" value="1"/>
</dbReference>
<dbReference type="GeneID" id="78294032"/>
<dbReference type="GO" id="GO:0000976">
    <property type="term" value="F:transcription cis-regulatory region binding"/>
    <property type="evidence" value="ECO:0007669"/>
    <property type="project" value="TreeGrafter"/>
</dbReference>
<evidence type="ECO:0000259" key="4">
    <source>
        <dbReference type="PROSITE" id="PS50932"/>
    </source>
</evidence>
<dbReference type="Gene3D" id="1.10.260.40">
    <property type="entry name" value="lambda repressor-like DNA-binding domains"/>
    <property type="match status" value="1"/>
</dbReference>
<evidence type="ECO:0000256" key="1">
    <source>
        <dbReference type="ARBA" id="ARBA00023015"/>
    </source>
</evidence>
<protein>
    <submittedName>
        <fullName evidence="5">LacI family transcriptional regulator</fullName>
    </submittedName>
</protein>
<keyword evidence="3" id="KW-0804">Transcription</keyword>
<dbReference type="CDD" id="cd01392">
    <property type="entry name" value="HTH_LacI"/>
    <property type="match status" value="1"/>
</dbReference>
<dbReference type="Proteomes" id="UP000245959">
    <property type="component" value="Unassembled WGS sequence"/>
</dbReference>
<name>A0A2U1B9C6_9BACT</name>
<dbReference type="InterPro" id="IPR046335">
    <property type="entry name" value="LacI/GalR-like_sensor"/>
</dbReference>
<dbReference type="InterPro" id="IPR000843">
    <property type="entry name" value="HTH_LacI"/>
</dbReference>
<dbReference type="RefSeq" id="WP_116882701.1">
    <property type="nucleotide sequence ID" value="NZ_CABMMC010000019.1"/>
</dbReference>
<evidence type="ECO:0000256" key="2">
    <source>
        <dbReference type="ARBA" id="ARBA00023125"/>
    </source>
</evidence>
<dbReference type="InterPro" id="IPR028082">
    <property type="entry name" value="Peripla_BP_I"/>
</dbReference>
<sequence length="329" mass="36972">MTIYDIATNLGVSAATVSLALNGDRRVAEKTRGRILEYADKHGFKRNEQARNFRLRRTNNVALVVHNIDNDFWHGVVKAIEEALGDSFNVILCNTDGDPAKERRIFHNLMQRKVDGIIVQPASADERMFEETIRGGIALVSLEETENELISFVKGNDFKSARRLTEACIMAGHRRIAFLSFHFDCVGLNERIRGFKAAAENAGIAEECEVFVAEEISFEAVERIFGDRTGDFSLVIGSDDRIACQLLRVLAARQVRVPEELSVIGWNNSRFLEYLTPTLSSVAIPMPEIGRRAAEIILKNLDHGPIVVKEHVDEQIFLRESFAPFQLSK</sequence>
<keyword evidence="2" id="KW-0238">DNA-binding</keyword>
<dbReference type="OrthoDB" id="9775106at2"/>
<dbReference type="SUPFAM" id="SSF47413">
    <property type="entry name" value="lambda repressor-like DNA-binding domains"/>
    <property type="match status" value="1"/>
</dbReference>
<evidence type="ECO:0000313" key="5">
    <source>
        <dbReference type="EMBL" id="PVY45127.1"/>
    </source>
</evidence>